<dbReference type="InterPro" id="IPR028197">
    <property type="entry name" value="Syntaphilin/Syntabulin"/>
</dbReference>
<evidence type="ECO:0000313" key="10">
    <source>
        <dbReference type="Ensembl" id="ENSEBUP00000010107.1"/>
    </source>
</evidence>
<evidence type="ECO:0000256" key="4">
    <source>
        <dbReference type="ARBA" id="ARBA00022989"/>
    </source>
</evidence>
<keyword evidence="2" id="KW-0597">Phosphoprotein</keyword>
<keyword evidence="6 9" id="KW-0472">Membrane</keyword>
<dbReference type="GO" id="GO:0005881">
    <property type="term" value="C:cytoplasmic microtubule"/>
    <property type="evidence" value="ECO:0007669"/>
    <property type="project" value="TreeGrafter"/>
</dbReference>
<evidence type="ECO:0000256" key="8">
    <source>
        <dbReference type="SAM" id="MobiDB-lite"/>
    </source>
</evidence>
<evidence type="ECO:0000256" key="6">
    <source>
        <dbReference type="ARBA" id="ARBA00023136"/>
    </source>
</evidence>
<dbReference type="Ensembl" id="ENSEBUT00000010648.1">
    <property type="protein sequence ID" value="ENSEBUP00000010107.1"/>
    <property type="gene ID" value="ENSEBUG00000006490.1"/>
</dbReference>
<keyword evidence="4 9" id="KW-1133">Transmembrane helix</keyword>
<dbReference type="GO" id="GO:0060074">
    <property type="term" value="P:synapse maturation"/>
    <property type="evidence" value="ECO:0007669"/>
    <property type="project" value="TreeGrafter"/>
</dbReference>
<dbReference type="GO" id="GO:0019896">
    <property type="term" value="P:axonal transport of mitochondrion"/>
    <property type="evidence" value="ECO:0007669"/>
    <property type="project" value="TreeGrafter"/>
</dbReference>
<reference evidence="10" key="2">
    <citation type="submission" date="2025-09" db="UniProtKB">
        <authorList>
            <consortium name="Ensembl"/>
        </authorList>
    </citation>
    <scope>IDENTIFICATION</scope>
</reference>
<feature type="coiled-coil region" evidence="7">
    <location>
        <begin position="230"/>
        <end position="285"/>
    </location>
</feature>
<protein>
    <submittedName>
        <fullName evidence="10">Uncharacterized protein</fullName>
    </submittedName>
</protein>
<dbReference type="Proteomes" id="UP000694388">
    <property type="component" value="Unplaced"/>
</dbReference>
<feature type="transmembrane region" description="Helical" evidence="9">
    <location>
        <begin position="15"/>
        <end position="35"/>
    </location>
</feature>
<sequence length="570" mass="62870">MHSIVSSLPPVSTCFALISIISIFTSSTSSFTFVNSQCAPCISPSNVTVFVSICAFNSRSFVPIVCVTSSTLFVSPSCTILHSFLIAVISLFDSFWAALRSFIAPVFFFYSFNSFCTNISPSISFVMFPISPISLASRSLSSSWTPILHSLTSSRTATISLPITSLISLFISSPITSILLLTVSILWWDNSFCSGMNPPRSTTPEHYLTPLQQKEVVIEHLRSCLGDAEWQRDEREVMSLKQQMERMREDWVEEECHRVEAQLALQQARREIQRLHDALETVQGCLQEKDQGIWRCFADITEQNRKLEVLLNDIEIAEYCVAKVCAPPSALLVDKILLCADCDVFFVPLDFQLLFIAENILFPFAFFVRGSCGCKHVGVQADVVTCEVLRVSGSCIEAEQPVMEESDQGASSRGDADGDTSPPAQRPRPRKLLDLSPSDPCTLLLLSEQYARAAASASRSSLCPCIGLSPAVANRVGPTTVAKALAATVEYREAQQIEPETFWSRYALLDWLALAVPALPTVAWLICRQRAPVEPEPLYNMATVLRGCCLLALPALRVAVRRVRSGKAGH</sequence>
<dbReference type="PANTHER" id="PTHR16208">
    <property type="entry name" value="MICROTUBULE-ASSOCIATED PROTEIN/SYNTAPHILIN"/>
    <property type="match status" value="1"/>
</dbReference>
<dbReference type="PANTHER" id="PTHR16208:SF1">
    <property type="entry name" value="SYNTAPHILIN"/>
    <property type="match status" value="1"/>
</dbReference>
<keyword evidence="5 7" id="KW-0175">Coiled coil</keyword>
<evidence type="ECO:0000256" key="1">
    <source>
        <dbReference type="ARBA" id="ARBA00004167"/>
    </source>
</evidence>
<reference evidence="10" key="1">
    <citation type="submission" date="2025-08" db="UniProtKB">
        <authorList>
            <consortium name="Ensembl"/>
        </authorList>
    </citation>
    <scope>IDENTIFICATION</scope>
</reference>
<comment type="subcellular location">
    <subcellularLocation>
        <location evidence="1">Membrane</location>
        <topology evidence="1">Single-pass membrane protein</topology>
    </subcellularLocation>
</comment>
<keyword evidence="3 9" id="KW-0812">Transmembrane</keyword>
<feature type="transmembrane region" description="Helical" evidence="9">
    <location>
        <begin position="163"/>
        <end position="188"/>
    </location>
</feature>
<feature type="region of interest" description="Disordered" evidence="8">
    <location>
        <begin position="402"/>
        <end position="435"/>
    </location>
</feature>
<evidence type="ECO:0000256" key="2">
    <source>
        <dbReference type="ARBA" id="ARBA00022553"/>
    </source>
</evidence>
<name>A0A8C4Q4Y8_EPTBU</name>
<evidence type="ECO:0000256" key="5">
    <source>
        <dbReference type="ARBA" id="ARBA00023054"/>
    </source>
</evidence>
<accession>A0A8C4Q4Y8</accession>
<dbReference type="AlphaFoldDB" id="A0A8C4Q4Y8"/>
<evidence type="ECO:0000256" key="3">
    <source>
        <dbReference type="ARBA" id="ARBA00022692"/>
    </source>
</evidence>
<evidence type="ECO:0000256" key="9">
    <source>
        <dbReference type="SAM" id="Phobius"/>
    </source>
</evidence>
<dbReference type="GeneTree" id="ENSGT00520000055634"/>
<evidence type="ECO:0000256" key="7">
    <source>
        <dbReference type="SAM" id="Coils"/>
    </source>
</evidence>
<dbReference type="Pfam" id="PF15290">
    <property type="entry name" value="Syntaphilin"/>
    <property type="match status" value="1"/>
</dbReference>
<evidence type="ECO:0000313" key="11">
    <source>
        <dbReference type="Proteomes" id="UP000694388"/>
    </source>
</evidence>
<feature type="transmembrane region" description="Helical" evidence="9">
    <location>
        <begin position="80"/>
        <end position="99"/>
    </location>
</feature>
<proteinExistence type="predicted"/>
<organism evidence="10 11">
    <name type="scientific">Eptatretus burgeri</name>
    <name type="common">Inshore hagfish</name>
    <dbReference type="NCBI Taxonomy" id="7764"/>
    <lineage>
        <taxon>Eukaryota</taxon>
        <taxon>Metazoa</taxon>
        <taxon>Chordata</taxon>
        <taxon>Craniata</taxon>
        <taxon>Vertebrata</taxon>
        <taxon>Cyclostomata</taxon>
        <taxon>Myxini</taxon>
        <taxon>Myxiniformes</taxon>
        <taxon>Myxinidae</taxon>
        <taxon>Eptatretinae</taxon>
        <taxon>Eptatretus</taxon>
    </lineage>
</organism>
<feature type="transmembrane region" description="Helical" evidence="9">
    <location>
        <begin position="106"/>
        <end position="130"/>
    </location>
</feature>
<dbReference type="GO" id="GO:1904115">
    <property type="term" value="C:axon cytoplasm"/>
    <property type="evidence" value="ECO:0007669"/>
    <property type="project" value="GOC"/>
</dbReference>
<keyword evidence="11" id="KW-1185">Reference proteome</keyword>
<dbReference type="GO" id="GO:0016020">
    <property type="term" value="C:membrane"/>
    <property type="evidence" value="ECO:0007669"/>
    <property type="project" value="UniProtKB-SubCell"/>
</dbReference>